<feature type="region of interest" description="Disordered" evidence="5">
    <location>
        <begin position="550"/>
        <end position="571"/>
    </location>
</feature>
<keyword evidence="9" id="KW-1185">Reference proteome</keyword>
<keyword evidence="2 6" id="KW-0812">Transmembrane</keyword>
<dbReference type="EMBL" id="JAQQWM010000003">
    <property type="protein sequence ID" value="KAK8071926.1"/>
    <property type="molecule type" value="Genomic_DNA"/>
</dbReference>
<evidence type="ECO:0000313" key="8">
    <source>
        <dbReference type="EMBL" id="KAK8071926.1"/>
    </source>
</evidence>
<feature type="domain" description="Major facilitator superfamily (MFS) profile" evidence="7">
    <location>
        <begin position="57"/>
        <end position="545"/>
    </location>
</feature>
<feature type="transmembrane region" description="Helical" evidence="6">
    <location>
        <begin position="92"/>
        <end position="110"/>
    </location>
</feature>
<evidence type="ECO:0000256" key="1">
    <source>
        <dbReference type="ARBA" id="ARBA00004141"/>
    </source>
</evidence>
<feature type="transmembrane region" description="Helical" evidence="6">
    <location>
        <begin position="54"/>
        <end position="80"/>
    </location>
</feature>
<evidence type="ECO:0000256" key="2">
    <source>
        <dbReference type="ARBA" id="ARBA00022692"/>
    </source>
</evidence>
<feature type="transmembrane region" description="Helical" evidence="6">
    <location>
        <begin position="122"/>
        <end position="141"/>
    </location>
</feature>
<dbReference type="InterPro" id="IPR020846">
    <property type="entry name" value="MFS_dom"/>
</dbReference>
<dbReference type="InterPro" id="IPR011701">
    <property type="entry name" value="MFS"/>
</dbReference>
<feature type="transmembrane region" description="Helical" evidence="6">
    <location>
        <begin position="210"/>
        <end position="230"/>
    </location>
</feature>
<evidence type="ECO:0000259" key="7">
    <source>
        <dbReference type="PROSITE" id="PS50850"/>
    </source>
</evidence>
<dbReference type="PANTHER" id="PTHR23501">
    <property type="entry name" value="MAJOR FACILITATOR SUPERFAMILY"/>
    <property type="match status" value="1"/>
</dbReference>
<feature type="transmembrane region" description="Helical" evidence="6">
    <location>
        <begin position="277"/>
        <end position="299"/>
    </location>
</feature>
<keyword evidence="4 6" id="KW-0472">Membrane</keyword>
<comment type="caution">
    <text evidence="8">The sequence shown here is derived from an EMBL/GenBank/DDBJ whole genome shotgun (WGS) entry which is preliminary data.</text>
</comment>
<accession>A0ABR1VL17</accession>
<feature type="transmembrane region" description="Helical" evidence="6">
    <location>
        <begin position="147"/>
        <end position="167"/>
    </location>
</feature>
<feature type="transmembrane region" description="Helical" evidence="6">
    <location>
        <begin position="251"/>
        <end position="271"/>
    </location>
</feature>
<feature type="transmembrane region" description="Helical" evidence="6">
    <location>
        <begin position="320"/>
        <end position="340"/>
    </location>
</feature>
<dbReference type="Pfam" id="PF07690">
    <property type="entry name" value="MFS_1"/>
    <property type="match status" value="1"/>
</dbReference>
<name>A0ABR1VL17_9PEZI</name>
<dbReference type="Gene3D" id="1.20.1250.20">
    <property type="entry name" value="MFS general substrate transporter like domains"/>
    <property type="match status" value="1"/>
</dbReference>
<protein>
    <recommendedName>
        <fullName evidence="7">Major facilitator superfamily (MFS) profile domain-containing protein</fullName>
    </recommendedName>
</protein>
<dbReference type="Gene3D" id="1.20.1720.10">
    <property type="entry name" value="Multidrug resistance protein D"/>
    <property type="match status" value="1"/>
</dbReference>
<sequence length="571" mass="61588">MNQPEVEPKSGPKEPEEAAREQSMPSPPVESKEEAPEPQDDSIHPENEVRGAKLLVIHMSICLCTFLVGLDFSLIATAVPVITSEFNSVKDVGWYGAAFMLALCSTQSLAGKTYTLWNKKLCYLLWLGIFEVGSLVCALAPTSTVLIVGRAVAGLGASGVFAGGFALLTTMIPLHKRAIYTGTMASVFSIASIVGPPLGGAFTQHVTWRWCFYINLPVGGFAAALFFVLVHLRPAETEKVSLKRKFKGLDGLGFALFAGSIIMLLLALQWGGVDYPWKSSVVFGLFIGFGITMALFVPWQMHMQDDALIPPRLFTAHRNVALICAGSFFINGPFQIIIYWLPIWFQAVLGASPVSSGTYYLPTVISDVLASFIGSGIVMQLGWWNPFLILSEAFVCIGGGLLSTIYPGISDGHWIGYQIFGGVGYALSTNLAHLGMQASLPKELVPIGASNLLMIISTSCAIFLAAGQALFQQRLIVNLSTVVEDDVVKKVISAGATNLGSVVEPSQLPLVIREYSNAITDVFYIPAASPAIAFVLVSCCAWISIKKKPADERRVEQNPDNGMKDKPSENH</sequence>
<feature type="transmembrane region" description="Helical" evidence="6">
    <location>
        <begin position="523"/>
        <end position="545"/>
    </location>
</feature>
<gene>
    <name evidence="8" type="ORF">PG996_005274</name>
</gene>
<feature type="transmembrane region" description="Helical" evidence="6">
    <location>
        <begin position="444"/>
        <end position="471"/>
    </location>
</feature>
<evidence type="ECO:0000256" key="3">
    <source>
        <dbReference type="ARBA" id="ARBA00022989"/>
    </source>
</evidence>
<evidence type="ECO:0000256" key="5">
    <source>
        <dbReference type="SAM" id="MobiDB-lite"/>
    </source>
</evidence>
<dbReference type="Proteomes" id="UP001446871">
    <property type="component" value="Unassembled WGS sequence"/>
</dbReference>
<feature type="compositionally biased region" description="Basic and acidic residues" evidence="5">
    <location>
        <begin position="1"/>
        <end position="20"/>
    </location>
</feature>
<dbReference type="SUPFAM" id="SSF103473">
    <property type="entry name" value="MFS general substrate transporter"/>
    <property type="match status" value="2"/>
</dbReference>
<reference evidence="8 9" key="1">
    <citation type="submission" date="2023-01" db="EMBL/GenBank/DDBJ databases">
        <title>Analysis of 21 Apiospora genomes using comparative genomics revels a genus with tremendous synthesis potential of carbohydrate active enzymes and secondary metabolites.</title>
        <authorList>
            <person name="Sorensen T."/>
        </authorList>
    </citation>
    <scope>NUCLEOTIDE SEQUENCE [LARGE SCALE GENOMIC DNA]</scope>
    <source>
        <strain evidence="8 9">CBS 83171</strain>
    </source>
</reference>
<feature type="transmembrane region" description="Helical" evidence="6">
    <location>
        <begin position="360"/>
        <end position="381"/>
    </location>
</feature>
<evidence type="ECO:0000256" key="6">
    <source>
        <dbReference type="SAM" id="Phobius"/>
    </source>
</evidence>
<evidence type="ECO:0000313" key="9">
    <source>
        <dbReference type="Proteomes" id="UP001446871"/>
    </source>
</evidence>
<feature type="region of interest" description="Disordered" evidence="5">
    <location>
        <begin position="1"/>
        <end position="45"/>
    </location>
</feature>
<dbReference type="InterPro" id="IPR036259">
    <property type="entry name" value="MFS_trans_sf"/>
</dbReference>
<feature type="transmembrane region" description="Helical" evidence="6">
    <location>
        <begin position="179"/>
        <end position="198"/>
    </location>
</feature>
<feature type="transmembrane region" description="Helical" evidence="6">
    <location>
        <begin position="415"/>
        <end position="432"/>
    </location>
</feature>
<evidence type="ECO:0000256" key="4">
    <source>
        <dbReference type="ARBA" id="ARBA00023136"/>
    </source>
</evidence>
<keyword evidence="3 6" id="KW-1133">Transmembrane helix</keyword>
<dbReference type="PROSITE" id="PS50850">
    <property type="entry name" value="MFS"/>
    <property type="match status" value="1"/>
</dbReference>
<feature type="compositionally biased region" description="Basic and acidic residues" evidence="5">
    <location>
        <begin position="30"/>
        <end position="45"/>
    </location>
</feature>
<proteinExistence type="predicted"/>
<feature type="transmembrane region" description="Helical" evidence="6">
    <location>
        <begin position="388"/>
        <end position="409"/>
    </location>
</feature>
<dbReference type="CDD" id="cd17502">
    <property type="entry name" value="MFS_Azr1_MDR_like"/>
    <property type="match status" value="1"/>
</dbReference>
<dbReference type="PANTHER" id="PTHR23501:SF198">
    <property type="entry name" value="AZOLE RESISTANCE PROTEIN 1-RELATED"/>
    <property type="match status" value="1"/>
</dbReference>
<feature type="non-terminal residue" evidence="8">
    <location>
        <position position="571"/>
    </location>
</feature>
<organism evidence="8 9">
    <name type="scientific">Apiospora saccharicola</name>
    <dbReference type="NCBI Taxonomy" id="335842"/>
    <lineage>
        <taxon>Eukaryota</taxon>
        <taxon>Fungi</taxon>
        <taxon>Dikarya</taxon>
        <taxon>Ascomycota</taxon>
        <taxon>Pezizomycotina</taxon>
        <taxon>Sordariomycetes</taxon>
        <taxon>Xylariomycetidae</taxon>
        <taxon>Amphisphaeriales</taxon>
        <taxon>Apiosporaceae</taxon>
        <taxon>Apiospora</taxon>
    </lineage>
</organism>
<comment type="subcellular location">
    <subcellularLocation>
        <location evidence="1">Membrane</location>
        <topology evidence="1">Multi-pass membrane protein</topology>
    </subcellularLocation>
</comment>